<sequence>MNGKLVIQLFFFFLLTPTLTLRAQQDTPQEKVKDTVRTSTSLRRLLLKDSDRISRKYKYNAALDKYVYTEKVGTYDISTPMFLTPKEYENLVLRERMGLYFREKNAAMQPATNPQSANTQRDLLPEFYVKSELFESIFGGNNIDIIPQGNVAFDLGIRYNKNDNPSISPEYRSSYGLDFDQRISLGIQGKIGTRLSLSAMYDTQATFDFQNVFKLEYTPNEDDIVRKVELGNVSLPLNSSLITGAQSLFGVKTELQFGRTRVTGVFSEQRSQSQTVTAQGGGTLQDFEIRALDYDENRNYFLSQFFRDQYDRALENYPYIRSKVQIVRVEVWATNRSNRTANIRNIVALQDLGEAKAENTRIAGNAPVGFFRGSIGDRPTNEANMYDPTRMDSPQSVLTKNIRDVATIRSGFGSMSSLVNEGFDYAVLENAQKLEEGRDFKVNKQLGYISLSQRLNNDEVLAVAYQYTYEGNVYQVGEFANDGISATTNAYIAGQNKITNNCLVLKMLKSNRLVVGDPIWNLMMKNVYSLNTAQINPENFRLNIFYNDPSPVNYISPVDETTWNRELTRKILLQLFNFDRLNAYNDPQDGGDGFFDFVEGITIDPEYGKIIFTKVEPFGKYLYDKLGGGNRYQDPTAYQSTSTAWNANQKKYVFRSLYTDIKAKALEDAEKNKFTLKGRYKSKGSRGISLGAYNVPRGSVRVTVGGRILQEGIDYVVNYQQGTVQIIDPTIENSNMPIQVSVENNLIFGGQSRRFMGVNIEHKFNDKFIIGGSLINMRERPYTQKANYGQEPVNNTIFGFGGTYSTELPFLTRLLNKVPSLQSDVPSNISVRGEVAFLRPSAPKSTDFDGESTAYLDDFEGAQTTVDIRGFRAWSMASTPLRFGQGAYPNQTLYGTAPDDPENLKNGYGRAKLAWYTIDPVFYTNNKPSDVSATEISKNSTRRIYVKEIFPERELAQGDLLVQNTLDLAYYPSAKGPYNNNPTAMASVAATDKWGGIMRGVSATNFEENNIEYIQFWVLDPYTSGEFTPSISGELVFDLGNISEDILKDGRKQYENGLPGLSIQSPTYATTWGKTPVAQSLLYAFDSNTENRALQDIGLDGLTDAQERAIYANNIAEFPNDPAMDNYEYYLSRSGGILSRYYNYNGTQGNSPVAGNSQAASLTPDVEDINKDNTMSTVDSYYEYRVPIRGNVQRTDRYVSDIREVYAETPSGQPILARWIQYKIPVKDANRREYGGGGDLRSVTHIRMYLTGFSSDVVLRFGTLDLVRGDWRHYTKSLKDDLSAPGTGTHTEIGSVSLIENETRQPIPYRMPPGVYREQINQNNTIVSQNEQSLSYTVCDLNTGDARGVYKNLNADLRQYKRIKMFVHAERYKNQPLADGEMVAFVRLGSDLSENFYQVELPLQVTPAGAYLADAIWPTQNRFDIPMDALTQIKAKGINSGNLANLTYYDAALNLISSPSTTPHVAGQNRYAIKGNPSLADIQVIMVGVKNATSNQVCGEVWFNELRMAELENKGGWAGIAAVDLNAADFMEMSVTGKISTVGFGTVEQKPNERSRKELRQLDAMMNINAGKLFPKKWNMQVPIGLNRSSSVATPEYDPQYEDIKLKDRINAAQTQEQKDLIKRQAEDYTLRRGISLIGVKKNLGEEQKAKFYSIENFTVNYAYNEMDHHDFEIENQREQNVRTGVLYAHAFEQVKWTPFKTNQKVNTNKYLKWLSEVNFNLLPNNIYIGPTITRTFARQQFREVYPLGVNPNNQVPLPELQQRNYLFDWQYGLNYSLTKSLKLSYDVTNSNIVRNYYTWENGQRQTNKELTLWNDFWNPGTPNHFMSAFKLNYELPLDKLPYLSFVKASYSYTGDFDWQRGSDALMEVAGHQINKVQNANTHNFTANMTFDRFYTTLGVKNKGLGQKTTLKDHLLRFATMIKRVGVSYTETNGTMLPGYLPQVGFFGTSKPSLPFAFGWQDDIRYEAGRHGWLTNFADFNDQFVRSTNKTLNITAGLQPAYDLQIDLKADREYIDNFTETFNAINGYYNPLIGNTTGNFVISDNMILTAFTPSDEYSSKTFQTFKENRLTIANRLARQRGIDLSNPNNIDADGFPKGYGKNSQAVLMPAFYAAYTGRSAEGVSLGAFRSIPIPAWTVRYSGLMRLEFIKHNFRRFSLTHGYRSSYALSDFRTNLEYYQNPDQLDQGGNFRSEKLFTNVNLVEQFSPLIRIDTELQNSLSIMGEIRRDRTISISLDNNYLTELMRREYRIGLGYRFKDISFASRFNGRDVIIKSDLNLKADIALRSDYTVIRNMELDDNQVTNGQTSWLARFTADYAFSKNLSGIFYFDYSFSKYAISTSYPMTTIRSGITIRYTFN</sequence>
<protein>
    <submittedName>
        <fullName evidence="3">Cell surface protein SprA</fullName>
    </submittedName>
</protein>
<dbReference type="InterPro" id="IPR025684">
    <property type="entry name" value="SprA_N_dom"/>
</dbReference>
<dbReference type="OrthoDB" id="9806090at2"/>
<feature type="domain" description="Gliding motility protein SprA N-terminal" evidence="2">
    <location>
        <begin position="1114"/>
        <end position="1609"/>
    </location>
</feature>
<dbReference type="Proteomes" id="UP000217250">
    <property type="component" value="Chromosome"/>
</dbReference>
<feature type="signal peptide" evidence="1">
    <location>
        <begin position="1"/>
        <end position="23"/>
    </location>
</feature>
<accession>A0A250FMT3</accession>
<dbReference type="InterPro" id="IPR026377">
    <property type="entry name" value="Cell_surface_SprA"/>
</dbReference>
<name>A0A250FMT3_9FLAO</name>
<dbReference type="Pfam" id="PF14349">
    <property type="entry name" value="SprA_N"/>
    <property type="match status" value="2"/>
</dbReference>
<evidence type="ECO:0000313" key="3">
    <source>
        <dbReference type="EMBL" id="ATA86404.1"/>
    </source>
</evidence>
<dbReference type="KEGG" id="cgh:CGC50_04040"/>
<evidence type="ECO:0000259" key="2">
    <source>
        <dbReference type="Pfam" id="PF14349"/>
    </source>
</evidence>
<organism evidence="3 4">
    <name type="scientific">Capnocytophaga gingivalis</name>
    <dbReference type="NCBI Taxonomy" id="1017"/>
    <lineage>
        <taxon>Bacteria</taxon>
        <taxon>Pseudomonadati</taxon>
        <taxon>Bacteroidota</taxon>
        <taxon>Flavobacteriia</taxon>
        <taxon>Flavobacteriales</taxon>
        <taxon>Flavobacteriaceae</taxon>
        <taxon>Capnocytophaga</taxon>
    </lineage>
</organism>
<keyword evidence="1" id="KW-0732">Signal</keyword>
<feature type="chain" id="PRO_5013055243" evidence="1">
    <location>
        <begin position="24"/>
        <end position="2357"/>
    </location>
</feature>
<dbReference type="NCBIfam" id="TIGR04189">
    <property type="entry name" value="surface_SprA"/>
    <property type="match status" value="1"/>
</dbReference>
<dbReference type="GeneID" id="84807733"/>
<evidence type="ECO:0000256" key="1">
    <source>
        <dbReference type="SAM" id="SignalP"/>
    </source>
</evidence>
<feature type="domain" description="Gliding motility protein SprA N-terminal" evidence="2">
    <location>
        <begin position="53"/>
        <end position="448"/>
    </location>
</feature>
<gene>
    <name evidence="3" type="primary">sprA</name>
    <name evidence="3" type="ORF">CGC50_04040</name>
</gene>
<reference evidence="4" key="1">
    <citation type="submission" date="2017-06" db="EMBL/GenBank/DDBJ databases">
        <title>Capnocytophaga spp. assemblies.</title>
        <authorList>
            <person name="Gulvik C.A."/>
        </authorList>
    </citation>
    <scope>NUCLEOTIDE SEQUENCE [LARGE SCALE GENOMIC DNA]</scope>
    <source>
        <strain evidence="4">H1496</strain>
    </source>
</reference>
<proteinExistence type="predicted"/>
<dbReference type="RefSeq" id="WP_095909785.1">
    <property type="nucleotide sequence ID" value="NZ_CP022386.1"/>
</dbReference>
<dbReference type="EMBL" id="CP022386">
    <property type="protein sequence ID" value="ATA86404.1"/>
    <property type="molecule type" value="Genomic_DNA"/>
</dbReference>
<evidence type="ECO:0000313" key="4">
    <source>
        <dbReference type="Proteomes" id="UP000217250"/>
    </source>
</evidence>